<comment type="caution">
    <text evidence="2">The sequence shown here is derived from an EMBL/GenBank/DDBJ whole genome shotgun (WGS) entry which is preliminary data.</text>
</comment>
<dbReference type="AlphaFoldDB" id="A0A9W5Z125"/>
<feature type="signal peptide" evidence="1">
    <location>
        <begin position="1"/>
        <end position="21"/>
    </location>
</feature>
<name>A0A9W5Z125_9EURO</name>
<evidence type="ECO:0000313" key="2">
    <source>
        <dbReference type="EMBL" id="GKZ25796.1"/>
    </source>
</evidence>
<dbReference type="EMBL" id="BROQ01000122">
    <property type="protein sequence ID" value="GKZ25796.1"/>
    <property type="molecule type" value="Genomic_DNA"/>
</dbReference>
<gene>
    <name evidence="2" type="ORF">AbraCBS73388_001607</name>
</gene>
<evidence type="ECO:0000313" key="3">
    <source>
        <dbReference type="Proteomes" id="UP001143548"/>
    </source>
</evidence>
<accession>A0A9W5Z125</accession>
<reference evidence="2" key="1">
    <citation type="submission" date="2022-07" db="EMBL/GenBank/DDBJ databases">
        <title>Taxonomy of Aspergillus series Nigri: significant species reduction supported by multi-species coalescent approaches.</title>
        <authorList>
            <person name="Bian C."/>
            <person name="Kusuya Y."/>
            <person name="Sklenar F."/>
            <person name="D'hooge E."/>
            <person name="Yaguchi T."/>
            <person name="Takahashi H."/>
            <person name="Hubka V."/>
        </authorList>
    </citation>
    <scope>NUCLEOTIDE SEQUENCE</scope>
    <source>
        <strain evidence="2">CBS 733.88</strain>
    </source>
</reference>
<organism evidence="2 3">
    <name type="scientific">Aspergillus brasiliensis</name>
    <dbReference type="NCBI Taxonomy" id="319629"/>
    <lineage>
        <taxon>Eukaryota</taxon>
        <taxon>Fungi</taxon>
        <taxon>Dikarya</taxon>
        <taxon>Ascomycota</taxon>
        <taxon>Pezizomycotina</taxon>
        <taxon>Eurotiomycetes</taxon>
        <taxon>Eurotiomycetidae</taxon>
        <taxon>Eurotiales</taxon>
        <taxon>Aspergillaceae</taxon>
        <taxon>Aspergillus</taxon>
        <taxon>Aspergillus subgen. Circumdati</taxon>
    </lineage>
</organism>
<feature type="non-terminal residue" evidence="2">
    <location>
        <position position="61"/>
    </location>
</feature>
<feature type="chain" id="PRO_5040802985" evidence="1">
    <location>
        <begin position="22"/>
        <end position="61"/>
    </location>
</feature>
<evidence type="ECO:0000256" key="1">
    <source>
        <dbReference type="SAM" id="SignalP"/>
    </source>
</evidence>
<keyword evidence="1" id="KW-0732">Signal</keyword>
<protein>
    <submittedName>
        <fullName evidence="2">Uncharacterized protein</fullName>
    </submittedName>
</protein>
<proteinExistence type="predicted"/>
<sequence length="61" mass="6527">MQPSILTIATLTLALLQAAEPGKLTLSEANAMIFRDGNTGNLSARVFRIWTSTTTGLTVTF</sequence>
<dbReference type="Proteomes" id="UP001143548">
    <property type="component" value="Unassembled WGS sequence"/>
</dbReference>